<name>A0A8S3UIQ8_MYTED</name>
<dbReference type="SUPFAM" id="SSF47986">
    <property type="entry name" value="DEATH domain"/>
    <property type="match status" value="1"/>
</dbReference>
<accession>A0A8S3UIQ8</accession>
<dbReference type="AlphaFoldDB" id="A0A8S3UIQ8"/>
<evidence type="ECO:0000313" key="2">
    <source>
        <dbReference type="EMBL" id="CAG2245215.1"/>
    </source>
</evidence>
<organism evidence="2 3">
    <name type="scientific">Mytilus edulis</name>
    <name type="common">Blue mussel</name>
    <dbReference type="NCBI Taxonomy" id="6550"/>
    <lineage>
        <taxon>Eukaryota</taxon>
        <taxon>Metazoa</taxon>
        <taxon>Spiralia</taxon>
        <taxon>Lophotrochozoa</taxon>
        <taxon>Mollusca</taxon>
        <taxon>Bivalvia</taxon>
        <taxon>Autobranchia</taxon>
        <taxon>Pteriomorphia</taxon>
        <taxon>Mytilida</taxon>
        <taxon>Mytiloidea</taxon>
        <taxon>Mytilidae</taxon>
        <taxon>Mytilinae</taxon>
        <taxon>Mytilus</taxon>
    </lineage>
</organism>
<dbReference type="InterPro" id="IPR011029">
    <property type="entry name" value="DEATH-like_dom_sf"/>
</dbReference>
<dbReference type="EMBL" id="CAJPWZ010002763">
    <property type="protein sequence ID" value="CAG2245215.1"/>
    <property type="molecule type" value="Genomic_DNA"/>
</dbReference>
<dbReference type="Proteomes" id="UP000683360">
    <property type="component" value="Unassembled WGS sequence"/>
</dbReference>
<dbReference type="CDD" id="cd01670">
    <property type="entry name" value="Death"/>
    <property type="match status" value="1"/>
</dbReference>
<dbReference type="Gene3D" id="1.10.533.10">
    <property type="entry name" value="Death Domain, Fas"/>
    <property type="match status" value="2"/>
</dbReference>
<evidence type="ECO:0000259" key="1">
    <source>
        <dbReference type="PROSITE" id="PS50017"/>
    </source>
</evidence>
<dbReference type="GO" id="GO:0007165">
    <property type="term" value="P:signal transduction"/>
    <property type="evidence" value="ECO:0007669"/>
    <property type="project" value="InterPro"/>
</dbReference>
<dbReference type="InterPro" id="IPR000488">
    <property type="entry name" value="Death_dom"/>
</dbReference>
<feature type="domain" description="Death" evidence="1">
    <location>
        <begin position="357"/>
        <end position="426"/>
    </location>
</feature>
<keyword evidence="3" id="KW-1185">Reference proteome</keyword>
<protein>
    <recommendedName>
        <fullName evidence="1">Death domain-containing protein</fullName>
    </recommendedName>
</protein>
<sequence length="429" mass="49363">MVRVLLHLDILVEPKRYTGMDTAMDSFLVPCIVKEKIPSRIQQNATSDRTICIAYRLKETELPSALSYKLIGAAISIWPLKRIDSRYCLFSQAAIMDADETNELHILVEGQRIVLYLVNKVSKQLISPDLATTTQECLTLALGRIIQFYSRCCGRQEYQSSPDLFEIEVGEICRGETCFIPLTDALSREHWRCKNGEIHETKCSLSWFFDKNKEQCDPNCEGLKTETLLLKPNDQHFVQLARKIGIGDFYSFFIQLGMTKTDYDDLNFRYFSNPMDFMLMGLFNWRDTEECNQSTTTFDKLLKALTAIESEHYLCQIHREDHSLVEKAERRLQDIPSDVVINGLTKENLIGDCVVHFGVELGLSIGNIKETMHNFPRNLNGQIHNLLVKWKTQKQHEKVKPTIYRLMVALKRVRAAEGLAFVKKSYGVE</sequence>
<dbReference type="PROSITE" id="PS50017">
    <property type="entry name" value="DEATH_DOMAIN"/>
    <property type="match status" value="1"/>
</dbReference>
<reference evidence="2" key="1">
    <citation type="submission" date="2021-03" db="EMBL/GenBank/DDBJ databases">
        <authorList>
            <person name="Bekaert M."/>
        </authorList>
    </citation>
    <scope>NUCLEOTIDE SEQUENCE</scope>
</reference>
<evidence type="ECO:0000313" key="3">
    <source>
        <dbReference type="Proteomes" id="UP000683360"/>
    </source>
</evidence>
<proteinExistence type="predicted"/>
<gene>
    <name evidence="2" type="ORF">MEDL_57245</name>
</gene>
<comment type="caution">
    <text evidence="2">The sequence shown here is derived from an EMBL/GenBank/DDBJ whole genome shotgun (WGS) entry which is preliminary data.</text>
</comment>